<proteinExistence type="predicted"/>
<name>A0A6A6P6W7_9PEZI</name>
<sequence length="103" mass="11771">MPLEVPSRDEMRRIAAEQDAREAKLKAVRKRRASAARWGGAGTPPTEEEAAAQVIQRNYRGYRERRQMQGLGLDASTRWLEVCLRTRSFLPAKRPKSIFECAL</sequence>
<organism evidence="1 2">
    <name type="scientific">Lineolata rhizophorae</name>
    <dbReference type="NCBI Taxonomy" id="578093"/>
    <lineage>
        <taxon>Eukaryota</taxon>
        <taxon>Fungi</taxon>
        <taxon>Dikarya</taxon>
        <taxon>Ascomycota</taxon>
        <taxon>Pezizomycotina</taxon>
        <taxon>Dothideomycetes</taxon>
        <taxon>Dothideomycetes incertae sedis</taxon>
        <taxon>Lineolatales</taxon>
        <taxon>Lineolataceae</taxon>
        <taxon>Lineolata</taxon>
    </lineage>
</organism>
<dbReference type="PROSITE" id="PS50096">
    <property type="entry name" value="IQ"/>
    <property type="match status" value="1"/>
</dbReference>
<reference evidence="1" key="1">
    <citation type="journal article" date="2020" name="Stud. Mycol.">
        <title>101 Dothideomycetes genomes: a test case for predicting lifestyles and emergence of pathogens.</title>
        <authorList>
            <person name="Haridas S."/>
            <person name="Albert R."/>
            <person name="Binder M."/>
            <person name="Bloem J."/>
            <person name="Labutti K."/>
            <person name="Salamov A."/>
            <person name="Andreopoulos B."/>
            <person name="Baker S."/>
            <person name="Barry K."/>
            <person name="Bills G."/>
            <person name="Bluhm B."/>
            <person name="Cannon C."/>
            <person name="Castanera R."/>
            <person name="Culley D."/>
            <person name="Daum C."/>
            <person name="Ezra D."/>
            <person name="Gonzalez J."/>
            <person name="Henrissat B."/>
            <person name="Kuo A."/>
            <person name="Liang C."/>
            <person name="Lipzen A."/>
            <person name="Lutzoni F."/>
            <person name="Magnuson J."/>
            <person name="Mondo S."/>
            <person name="Nolan M."/>
            <person name="Ohm R."/>
            <person name="Pangilinan J."/>
            <person name="Park H.-J."/>
            <person name="Ramirez L."/>
            <person name="Alfaro M."/>
            <person name="Sun H."/>
            <person name="Tritt A."/>
            <person name="Yoshinaga Y."/>
            <person name="Zwiers L.-H."/>
            <person name="Turgeon B."/>
            <person name="Goodwin S."/>
            <person name="Spatafora J."/>
            <person name="Crous P."/>
            <person name="Grigoriev I."/>
        </authorList>
    </citation>
    <scope>NUCLEOTIDE SEQUENCE</scope>
    <source>
        <strain evidence="1">ATCC 16933</strain>
    </source>
</reference>
<gene>
    <name evidence="1" type="ORF">BDY21DRAFT_336334</name>
</gene>
<protein>
    <submittedName>
        <fullName evidence="1">Uncharacterized protein</fullName>
    </submittedName>
</protein>
<dbReference type="InterPro" id="IPR000048">
    <property type="entry name" value="IQ_motif_EF-hand-BS"/>
</dbReference>
<dbReference type="Gene3D" id="1.20.5.1190">
    <property type="entry name" value="iswi atpase"/>
    <property type="match status" value="1"/>
</dbReference>
<dbReference type="EMBL" id="MU001674">
    <property type="protein sequence ID" value="KAF2459730.1"/>
    <property type="molecule type" value="Genomic_DNA"/>
</dbReference>
<evidence type="ECO:0000313" key="1">
    <source>
        <dbReference type="EMBL" id="KAF2459730.1"/>
    </source>
</evidence>
<dbReference type="AlphaFoldDB" id="A0A6A6P6W7"/>
<keyword evidence="2" id="KW-1185">Reference proteome</keyword>
<dbReference type="OrthoDB" id="7344096at2759"/>
<accession>A0A6A6P6W7</accession>
<evidence type="ECO:0000313" key="2">
    <source>
        <dbReference type="Proteomes" id="UP000799766"/>
    </source>
</evidence>
<dbReference type="Pfam" id="PF00612">
    <property type="entry name" value="IQ"/>
    <property type="match status" value="1"/>
</dbReference>
<dbReference type="Proteomes" id="UP000799766">
    <property type="component" value="Unassembled WGS sequence"/>
</dbReference>